<evidence type="ECO:0000256" key="1">
    <source>
        <dbReference type="SAM" id="MobiDB-lite"/>
    </source>
</evidence>
<sequence length="68" mass="6982">MPDGESEGRTGGGLPVAVAEDAGFPPMVGRRPQTGQAPPIVTPARGGGVRKTCPVRRRCREGGAVMLI</sequence>
<evidence type="ECO:0000313" key="2">
    <source>
        <dbReference type="EMBL" id="PWG18244.1"/>
    </source>
</evidence>
<evidence type="ECO:0000313" key="3">
    <source>
        <dbReference type="Proteomes" id="UP000245293"/>
    </source>
</evidence>
<accession>A0A2V1P8V2</accession>
<dbReference type="AlphaFoldDB" id="A0A2V1P8V2"/>
<reference evidence="3" key="1">
    <citation type="submission" date="2018-05" db="EMBL/GenBank/DDBJ databases">
        <authorList>
            <person name="Du Z."/>
            <person name="Wang X."/>
        </authorList>
    </citation>
    <scope>NUCLEOTIDE SEQUENCE [LARGE SCALE GENOMIC DNA]</scope>
    <source>
        <strain evidence="3">WDS4C29</strain>
    </source>
</reference>
<dbReference type="RefSeq" id="WP_109386442.1">
    <property type="nucleotide sequence ID" value="NZ_QETF01000002.1"/>
</dbReference>
<protein>
    <submittedName>
        <fullName evidence="2">Uncharacterized protein</fullName>
    </submittedName>
</protein>
<gene>
    <name evidence="2" type="ORF">DFK10_03070</name>
</gene>
<comment type="caution">
    <text evidence="2">The sequence shown here is derived from an EMBL/GenBank/DDBJ whole genome shotgun (WGS) entry which is preliminary data.</text>
</comment>
<organism evidence="2 3">
    <name type="scientific">Salibaculum griseiflavum</name>
    <dbReference type="NCBI Taxonomy" id="1914409"/>
    <lineage>
        <taxon>Bacteria</taxon>
        <taxon>Pseudomonadati</taxon>
        <taxon>Pseudomonadota</taxon>
        <taxon>Alphaproteobacteria</taxon>
        <taxon>Rhodobacterales</taxon>
        <taxon>Roseobacteraceae</taxon>
        <taxon>Salibaculum</taxon>
    </lineage>
</organism>
<dbReference type="Proteomes" id="UP000245293">
    <property type="component" value="Unassembled WGS sequence"/>
</dbReference>
<keyword evidence="3" id="KW-1185">Reference proteome</keyword>
<dbReference type="EMBL" id="QETF01000002">
    <property type="protein sequence ID" value="PWG18244.1"/>
    <property type="molecule type" value="Genomic_DNA"/>
</dbReference>
<feature type="region of interest" description="Disordered" evidence="1">
    <location>
        <begin position="1"/>
        <end position="51"/>
    </location>
</feature>
<proteinExistence type="predicted"/>
<name>A0A2V1P8V2_9RHOB</name>